<evidence type="ECO:0000313" key="8">
    <source>
        <dbReference type="Proteomes" id="UP001497623"/>
    </source>
</evidence>
<feature type="compositionally biased region" description="Basic and acidic residues" evidence="5">
    <location>
        <begin position="733"/>
        <end position="753"/>
    </location>
</feature>
<protein>
    <recommendedName>
        <fullName evidence="6">C3H1-type domain-containing protein</fullName>
    </recommendedName>
</protein>
<evidence type="ECO:0000256" key="1">
    <source>
        <dbReference type="ARBA" id="ARBA00022723"/>
    </source>
</evidence>
<feature type="region of interest" description="Disordered" evidence="5">
    <location>
        <begin position="733"/>
        <end position="774"/>
    </location>
</feature>
<evidence type="ECO:0000256" key="3">
    <source>
        <dbReference type="ARBA" id="ARBA00022833"/>
    </source>
</evidence>
<proteinExistence type="predicted"/>
<dbReference type="AlphaFoldDB" id="A0AAV2QN67"/>
<organism evidence="7 8">
    <name type="scientific">Meganyctiphanes norvegica</name>
    <name type="common">Northern krill</name>
    <name type="synonym">Thysanopoda norvegica</name>
    <dbReference type="NCBI Taxonomy" id="48144"/>
    <lineage>
        <taxon>Eukaryota</taxon>
        <taxon>Metazoa</taxon>
        <taxon>Ecdysozoa</taxon>
        <taxon>Arthropoda</taxon>
        <taxon>Crustacea</taxon>
        <taxon>Multicrustacea</taxon>
        <taxon>Malacostraca</taxon>
        <taxon>Eumalacostraca</taxon>
        <taxon>Eucarida</taxon>
        <taxon>Euphausiacea</taxon>
        <taxon>Euphausiidae</taxon>
        <taxon>Meganyctiphanes</taxon>
    </lineage>
</organism>
<feature type="domain" description="C3H1-type" evidence="6">
    <location>
        <begin position="327"/>
        <end position="354"/>
    </location>
</feature>
<comment type="caution">
    <text evidence="7">The sequence shown here is derived from an EMBL/GenBank/DDBJ whole genome shotgun (WGS) entry which is preliminary data.</text>
</comment>
<evidence type="ECO:0000256" key="4">
    <source>
        <dbReference type="PROSITE-ProRule" id="PRU00723"/>
    </source>
</evidence>
<evidence type="ECO:0000313" key="7">
    <source>
        <dbReference type="EMBL" id="CAL4090809.1"/>
    </source>
</evidence>
<dbReference type="Proteomes" id="UP001497623">
    <property type="component" value="Unassembled WGS sequence"/>
</dbReference>
<name>A0AAV2QN67_MEGNR</name>
<feature type="compositionally biased region" description="Basic and acidic residues" evidence="5">
    <location>
        <begin position="74"/>
        <end position="113"/>
    </location>
</feature>
<keyword evidence="3 4" id="KW-0862">Zinc</keyword>
<keyword evidence="1 4" id="KW-0479">Metal-binding</keyword>
<feature type="non-terminal residue" evidence="7">
    <location>
        <position position="1"/>
    </location>
</feature>
<dbReference type="PROSITE" id="PS50103">
    <property type="entry name" value="ZF_C3H1"/>
    <property type="match status" value="1"/>
</dbReference>
<dbReference type="EMBL" id="CAXKWB010008348">
    <property type="protein sequence ID" value="CAL4090809.1"/>
    <property type="molecule type" value="Genomic_DNA"/>
</dbReference>
<keyword evidence="2 4" id="KW-0863">Zinc-finger</keyword>
<dbReference type="GO" id="GO:0008270">
    <property type="term" value="F:zinc ion binding"/>
    <property type="evidence" value="ECO:0007669"/>
    <property type="project" value="UniProtKB-KW"/>
</dbReference>
<evidence type="ECO:0000259" key="6">
    <source>
        <dbReference type="PROSITE" id="PS50103"/>
    </source>
</evidence>
<evidence type="ECO:0000256" key="2">
    <source>
        <dbReference type="ARBA" id="ARBA00022771"/>
    </source>
</evidence>
<dbReference type="InterPro" id="IPR000571">
    <property type="entry name" value="Znf_CCCH"/>
</dbReference>
<dbReference type="PANTHER" id="PTHR14493:SF50">
    <property type="entry name" value="RING FINGER PROTEIN UNKEMPT"/>
    <property type="match status" value="1"/>
</dbReference>
<feature type="region of interest" description="Disordered" evidence="5">
    <location>
        <begin position="48"/>
        <end position="155"/>
    </location>
</feature>
<feature type="zinc finger region" description="C3H1-type" evidence="4">
    <location>
        <begin position="327"/>
        <end position="354"/>
    </location>
</feature>
<dbReference type="InterPro" id="IPR045234">
    <property type="entry name" value="Unkempt-like"/>
</dbReference>
<feature type="compositionally biased region" description="Basic residues" evidence="5">
    <location>
        <begin position="114"/>
        <end position="124"/>
    </location>
</feature>
<accession>A0AAV2QN67</accession>
<feature type="compositionally biased region" description="Polar residues" evidence="5">
    <location>
        <begin position="754"/>
        <end position="766"/>
    </location>
</feature>
<sequence>ERDNVNQNLDDAAVISITEYIHSSEEKIKNLNIKEIFTEVKGAKEYFSDRKNRKNRCSGSRSPDRRKRRSVSKSPDRRYRQSRSKSEDRIYRKARSRSTDRRYQRSRSRSTERRYRRSRSRERRCKGSGDLEKNPARQKNVYPRSPSNETKSYKRKKYDAIEQRKETDNDLYAYGFSDTDIAILDKDDFRLKSILTKIFTGCGGKSHMCDLFYRFKSRQQAQLVYRLVNKFRTPLSRVKLVCSQKVDILCPEDSQESMLVMDIINKILKKYQQININVLKDTKTQKDTIDPYLFKTKRCELKICQNKKECICYHNEDQRRRKPSKFLYTADVCLEYRLGSCPYGSRCKKSHSEYEFIFHPDKVHKKVCSDWCMKNSCQLDFELPNCCINAHPETPEVLFNDVWCDLYISELKHTYRYLVGAIHNLRFVNIQCDGVYVLLVTPSIYMIHWLIEATKKLAKDLKLDINMVMNDIDITEKETKSKVLLCTPDGAIRLLKTQGLDLSHTIAGLILDDVTLLLHRHKNELDIIGKTLMHSSPCLVAVADKVYSEDVNNLSAMLYTQFSIVGTVSSSKQREDLPSSSTIDSYLSSSKNIKQVDSSTATVAQGSNSGSKDIQKNHYEFSPIEACEFLMCFCDKIGVLGYSLRMVLEKTVMFGNDSNMILESLCDSEIQELFIIIDDKLKNLREETQDEILLAVYAQANIAINFLMESTKLHLETSKLDVEKLLGSPGISKEKSQYERNKSPIYNKDKSYDQRSSSPKSHSNARSNEKEPASISDMLKEIGEDCLGDTEREPLSISDMLEQIGESFNMDIGSSLPKSNHEHDSGNERRIDGTTQIYQNAAGFSSSFSDSSQRIRRTMFKVAIFGHEYANLLPFYSGETFNSKTPGSPYQVLKYIRNGAEIYKVHEYSIWNEVISDQPHMIFLILGKNDISEYVSPQKLADRMVRIKNELEKRINNVRIICFGLENHQSDDQWSSYQDKLNRCLGMGFDTFIFPTAQIDIGDNSSEAVKRVWVHIQGIIEDIQLQQIMLPQHHFLPNKGY</sequence>
<gene>
    <name evidence="7" type="ORF">MNOR_LOCUS14116</name>
</gene>
<evidence type="ECO:0000256" key="5">
    <source>
        <dbReference type="SAM" id="MobiDB-lite"/>
    </source>
</evidence>
<feature type="compositionally biased region" description="Basic and acidic residues" evidence="5">
    <location>
        <begin position="125"/>
        <end position="135"/>
    </location>
</feature>
<reference evidence="7 8" key="1">
    <citation type="submission" date="2024-05" db="EMBL/GenBank/DDBJ databases">
        <authorList>
            <person name="Wallberg A."/>
        </authorList>
    </citation>
    <scope>NUCLEOTIDE SEQUENCE [LARGE SCALE GENOMIC DNA]</scope>
</reference>
<dbReference type="SMART" id="SM00356">
    <property type="entry name" value="ZnF_C3H1"/>
    <property type="match status" value="1"/>
</dbReference>
<dbReference type="PANTHER" id="PTHR14493">
    <property type="entry name" value="UNKEMPT FAMILY MEMBER"/>
    <property type="match status" value="1"/>
</dbReference>
<keyword evidence="8" id="KW-1185">Reference proteome</keyword>